<proteinExistence type="predicted"/>
<dbReference type="RefSeq" id="WP_096300147.1">
    <property type="nucleotide sequence ID" value="NZ_CP023406.1"/>
</dbReference>
<evidence type="ECO:0000313" key="3">
    <source>
        <dbReference type="Proteomes" id="UP000218968"/>
    </source>
</evidence>
<organism evidence="2 3">
    <name type="scientific">Luteimonas chenhongjianii</name>
    <dbReference type="NCBI Taxonomy" id="2006110"/>
    <lineage>
        <taxon>Bacteria</taxon>
        <taxon>Pseudomonadati</taxon>
        <taxon>Pseudomonadota</taxon>
        <taxon>Gammaproteobacteria</taxon>
        <taxon>Lysobacterales</taxon>
        <taxon>Lysobacteraceae</taxon>
        <taxon>Luteimonas</taxon>
    </lineage>
</organism>
<dbReference type="InterPro" id="IPR038770">
    <property type="entry name" value="Na+/solute_symporter_sf"/>
</dbReference>
<dbReference type="PANTHER" id="PTHR18640:SF5">
    <property type="entry name" value="SODIUM_BILE ACID COTRANSPORTER 7"/>
    <property type="match status" value="1"/>
</dbReference>
<keyword evidence="3" id="KW-1185">Reference proteome</keyword>
<protein>
    <submittedName>
        <fullName evidence="2">Bile acid:sodium symporter</fullName>
    </submittedName>
</protein>
<keyword evidence="1" id="KW-0472">Membrane</keyword>
<evidence type="ECO:0000256" key="1">
    <source>
        <dbReference type="SAM" id="Phobius"/>
    </source>
</evidence>
<name>A0A290XHR3_9GAMM</name>
<feature type="transmembrane region" description="Helical" evidence="1">
    <location>
        <begin position="112"/>
        <end position="132"/>
    </location>
</feature>
<dbReference type="InterPro" id="IPR016833">
    <property type="entry name" value="Put_Na-Bile_cotransptr"/>
</dbReference>
<dbReference type="PANTHER" id="PTHR18640">
    <property type="entry name" value="SOLUTE CARRIER FAMILY 10 MEMBER 7"/>
    <property type="match status" value="1"/>
</dbReference>
<keyword evidence="1" id="KW-1133">Transmembrane helix</keyword>
<feature type="transmembrane region" description="Helical" evidence="1">
    <location>
        <begin position="178"/>
        <end position="196"/>
    </location>
</feature>
<dbReference type="PIRSF" id="PIRSF026166">
    <property type="entry name" value="UCP026166"/>
    <property type="match status" value="1"/>
</dbReference>
<accession>A0A290XHR3</accession>
<dbReference type="Proteomes" id="UP000218968">
    <property type="component" value="Chromosome"/>
</dbReference>
<dbReference type="AlphaFoldDB" id="A0A290XHR3"/>
<sequence length="343" mass="36237">MARPAPAGLQLEPLMSFRPRVDPFTLMLLATIALASLLPVQGKAAAVMDIVTNGAIAALFFLHGARLSRAAIVAGARHWRLHLTILACTFGLFPLLGLLGRPLSGWLLTPELYVGILFLCALPSTVQSSIAFTSMAGGNVSAAVCSASLSSLVGVALTPLLMALLVGGDGAMANPLTAIARIMLLLLLPFVAGHLLRPWIGSWVERHRPVLRWTDQGTILLVVYTAFSASVIEGLWRQTPVWTVVAVTAVCAVLLAVVMPLVTWIARWLGFDRADEIAIVFCGSKKSLATGLPMAKLMFSSGGLGAIVLPVMIFHQLQLLVCAVVAQRYARRAPAPAPGQGAG</sequence>
<dbReference type="KEGG" id="lum:CNR27_01385"/>
<gene>
    <name evidence="2" type="ORF">CNR27_01385</name>
</gene>
<keyword evidence="1" id="KW-0812">Transmembrane</keyword>
<dbReference type="Pfam" id="PF13593">
    <property type="entry name" value="SBF_like"/>
    <property type="match status" value="1"/>
</dbReference>
<dbReference type="GO" id="GO:0005886">
    <property type="term" value="C:plasma membrane"/>
    <property type="evidence" value="ECO:0007669"/>
    <property type="project" value="TreeGrafter"/>
</dbReference>
<feature type="transmembrane region" description="Helical" evidence="1">
    <location>
        <begin position="242"/>
        <end position="265"/>
    </location>
</feature>
<dbReference type="EMBL" id="CP023406">
    <property type="protein sequence ID" value="ATD68623.1"/>
    <property type="molecule type" value="Genomic_DNA"/>
</dbReference>
<feature type="transmembrane region" description="Helical" evidence="1">
    <location>
        <begin position="21"/>
        <end position="38"/>
    </location>
</feature>
<feature type="transmembrane region" description="Helical" evidence="1">
    <location>
        <begin position="144"/>
        <end position="166"/>
    </location>
</feature>
<dbReference type="OrthoDB" id="9792271at2"/>
<evidence type="ECO:0000313" key="2">
    <source>
        <dbReference type="EMBL" id="ATD68623.1"/>
    </source>
</evidence>
<reference evidence="3" key="1">
    <citation type="submission" date="2017-09" db="EMBL/GenBank/DDBJ databases">
        <title>Luteimonas liuhanmingii sp.nov., isolated from the intestinal contents of Tibetan Plateau Pika in Yushu, Qinghai Province, China.</title>
        <authorList>
            <person name="Gui Z."/>
        </authorList>
    </citation>
    <scope>NUCLEOTIDE SEQUENCE [LARGE SCALE GENOMIC DNA]</scope>
    <source>
        <strain evidence="3">100111</strain>
    </source>
</reference>
<dbReference type="Gene3D" id="1.20.1530.20">
    <property type="match status" value="1"/>
</dbReference>
<feature type="transmembrane region" description="Helical" evidence="1">
    <location>
        <begin position="307"/>
        <end position="326"/>
    </location>
</feature>
<feature type="transmembrane region" description="Helical" evidence="1">
    <location>
        <begin position="44"/>
        <end position="62"/>
    </location>
</feature>
<feature type="transmembrane region" description="Helical" evidence="1">
    <location>
        <begin position="83"/>
        <end position="100"/>
    </location>
</feature>